<evidence type="ECO:0000256" key="13">
    <source>
        <dbReference type="PROSITE-ProRule" id="PRU10141"/>
    </source>
</evidence>
<evidence type="ECO:0000256" key="6">
    <source>
        <dbReference type="ARBA" id="ARBA00022840"/>
    </source>
</evidence>
<keyword evidence="3" id="KW-0808">Transferase</keyword>
<evidence type="ECO:0000259" key="15">
    <source>
        <dbReference type="PROSITE" id="PS50011"/>
    </source>
</evidence>
<comment type="catalytic activity">
    <reaction evidence="10">
        <text>L-seryl-[protein] + ATP = O-phospho-L-seryl-[protein] + ADP + H(+)</text>
        <dbReference type="Rhea" id="RHEA:17989"/>
        <dbReference type="Rhea" id="RHEA-COMP:9863"/>
        <dbReference type="Rhea" id="RHEA-COMP:11604"/>
        <dbReference type="ChEBI" id="CHEBI:15378"/>
        <dbReference type="ChEBI" id="CHEBI:29999"/>
        <dbReference type="ChEBI" id="CHEBI:30616"/>
        <dbReference type="ChEBI" id="CHEBI:83421"/>
        <dbReference type="ChEBI" id="CHEBI:456216"/>
        <dbReference type="EC" id="2.7.12.2"/>
    </reaction>
</comment>
<comment type="catalytic activity">
    <reaction evidence="12">
        <text>L-tyrosyl-[protein] + ATP = O-phospho-L-tyrosyl-[protein] + ADP + H(+)</text>
        <dbReference type="Rhea" id="RHEA:10596"/>
        <dbReference type="Rhea" id="RHEA-COMP:10136"/>
        <dbReference type="Rhea" id="RHEA-COMP:20101"/>
        <dbReference type="ChEBI" id="CHEBI:15378"/>
        <dbReference type="ChEBI" id="CHEBI:30616"/>
        <dbReference type="ChEBI" id="CHEBI:46858"/>
        <dbReference type="ChEBI" id="CHEBI:61978"/>
        <dbReference type="ChEBI" id="CHEBI:456216"/>
        <dbReference type="EC" id="2.7.12.2"/>
    </reaction>
</comment>
<gene>
    <name evidence="17" type="primary">LOC105232152</name>
</gene>
<name>A0ABM3JPC5_BACDO</name>
<evidence type="ECO:0000256" key="12">
    <source>
        <dbReference type="ARBA" id="ARBA00051693"/>
    </source>
</evidence>
<feature type="region of interest" description="Disordered" evidence="14">
    <location>
        <begin position="1"/>
        <end position="62"/>
    </location>
</feature>
<keyword evidence="1" id="KW-0723">Serine/threonine-protein kinase</keyword>
<sequence length="1267" mass="137893">MHDAPEYKHSSSSSSREQHHQLGRAPVPNAAGIGGSRITPTTSTHIPSSVSKTNTSSMESIGHRIHRLEKRLEEENNSHNHLMFVTDTPSGSTTRVGDRDVHMSLPIGKTKRPNLGLVMPNTNRNGPQTEMHKKLKRIRQQSGILTINGQKYTSIMSDLEHLSDLGNGTSGNVVKMRHKPTGTILAVKQMRSTGNDEENNRILMDLDVILNSHDCPYIVHCLGYFVNIPDVWICMELMSMCFDKLLRRSKQPVPENILGKVTVATVHALSYLKKNHNVIHRDVKPSNILIDEQGNIKLCDFGISGRLVDSKANTRSAGCAAYMAPERIDPKKPKYDIRADVWSLGITLVELATGRSPYEGCNIDFEVLTKILDHEPPSLPYGDGFDFSQEFRDFVDKCLTKNVHQRPRYQELLQQPFFRYYDAADVNVVQWFKTVVESADIEMHRTHMPITTTTTATLRGDVTAVSNSKHNKIANATMLPTATTTIATTTINPKMPAASTTNITHIPSYQNSYHSATTATATHNTQPQTLASRYKKDDYLPHYQPQYAHAQTQLSHHHQPSQLPQPIASYYNNTIANNHLQGERGGGGGVCGNTGGGIALSSGVGGGGGNGYGSGGSGSNSANSSSPQSPPSSSYKDATHKDDTTHIVSEMSKLYRKSPFLQRKYSNGSGLKFTSAVGVAESPKKESMFSSIGQSIIRNLTTSPFSQKKHHTPQPHQVDPLWRMPNVQEMGGNAFDVYDSPALPKTVALGSPAMTRKRFQGGAASPTLPIGMALEPTQKEQQPSLIPVNRGEMNTQQRVPGNHSPIVLQRFYHQQNQLREKELEKRKEQQKQSTNPFLAGNYLSSTAAAPASNTPMHYSNSSSSSAGNQHHYQLPQQQQQRYPQQQSHHQHMPLTSAASSSHSTSSQSSTQSSSSQIALSDLHEHQQRSPPTCAPPPPPQTSAVTISTAFGTSPSQLQYQPLPQHYLPLNESTVRSSRSPPTSPEQLSSDGGVSGSGSGGGGGSGMVSKLSKLYARRQWQTTTASTIPTHTGVEGVSGSGGGGVGLAGKEYRDEHGWFNTLAGAMKRQFASYVKLQLHSAGSPSTSGAANQHEGIGYESALPPSAQPAKPTLTYYRTLSAGSSSNTSNSTSPTEAQPKPAQTAGSDFYDGTSGFLRRYAAAGASGMTSGSSNAHLLTGLDRRHRSPDPPPRYNRGQSPLLLRKQLLELSGQPPGGSPLLNRRYVNASPPLPPPRRGSESVPGSPQHFRTRIHYTPEPQRRIYRTIDQ</sequence>
<comment type="similarity">
    <text evidence="8">Belongs to the protein kinase superfamily. STE Ser/Thr protein kinase family. MAP kinase kinase subfamily.</text>
</comment>
<proteinExistence type="inferred from homology"/>
<dbReference type="InterPro" id="IPR017441">
    <property type="entry name" value="Protein_kinase_ATP_BS"/>
</dbReference>
<feature type="binding site" evidence="13">
    <location>
        <position position="188"/>
    </location>
    <ligand>
        <name>ATP</name>
        <dbReference type="ChEBI" id="CHEBI:30616"/>
    </ligand>
</feature>
<dbReference type="SUPFAM" id="SSF56112">
    <property type="entry name" value="Protein kinase-like (PK-like)"/>
    <property type="match status" value="1"/>
</dbReference>
<feature type="region of interest" description="Disordered" evidence="14">
    <location>
        <begin position="972"/>
        <end position="1007"/>
    </location>
</feature>
<feature type="region of interest" description="Disordered" evidence="14">
    <location>
        <begin position="611"/>
        <end position="641"/>
    </location>
</feature>
<evidence type="ECO:0000256" key="4">
    <source>
        <dbReference type="ARBA" id="ARBA00022741"/>
    </source>
</evidence>
<dbReference type="PANTHER" id="PTHR47238">
    <property type="entry name" value="MITOGEN-ACTIVATED PROTEIN KINASE KINASE 5"/>
    <property type="match status" value="1"/>
</dbReference>
<dbReference type="RefSeq" id="XP_049311065.1">
    <property type="nucleotide sequence ID" value="XM_049455108.1"/>
</dbReference>
<feature type="domain" description="Protein kinase" evidence="15">
    <location>
        <begin position="159"/>
        <end position="418"/>
    </location>
</feature>
<evidence type="ECO:0000256" key="7">
    <source>
        <dbReference type="ARBA" id="ARBA00023137"/>
    </source>
</evidence>
<feature type="region of interest" description="Disordered" evidence="14">
    <location>
        <begin position="818"/>
        <end position="945"/>
    </location>
</feature>
<evidence type="ECO:0000313" key="16">
    <source>
        <dbReference type="Proteomes" id="UP001652620"/>
    </source>
</evidence>
<accession>A0ABM3JPC5</accession>
<dbReference type="PROSITE" id="PS00107">
    <property type="entry name" value="PROTEIN_KINASE_ATP"/>
    <property type="match status" value="1"/>
</dbReference>
<feature type="compositionally biased region" description="Low complexity" evidence="14">
    <location>
        <begin position="36"/>
        <end position="49"/>
    </location>
</feature>
<dbReference type="PROSITE" id="PS00108">
    <property type="entry name" value="PROTEIN_KINASE_ST"/>
    <property type="match status" value="1"/>
</dbReference>
<dbReference type="GO" id="GO:0016301">
    <property type="term" value="F:kinase activity"/>
    <property type="evidence" value="ECO:0007669"/>
    <property type="project" value="UniProtKB-KW"/>
</dbReference>
<feature type="region of interest" description="Disordered" evidence="14">
    <location>
        <begin position="1209"/>
        <end position="1258"/>
    </location>
</feature>
<dbReference type="Pfam" id="PF00069">
    <property type="entry name" value="Pkinase"/>
    <property type="match status" value="1"/>
</dbReference>
<feature type="region of interest" description="Disordered" evidence="14">
    <location>
        <begin position="79"/>
        <end position="131"/>
    </location>
</feature>
<evidence type="ECO:0000256" key="5">
    <source>
        <dbReference type="ARBA" id="ARBA00022777"/>
    </source>
</evidence>
<dbReference type="Proteomes" id="UP001652620">
    <property type="component" value="Chromosome 4"/>
</dbReference>
<feature type="compositionally biased region" description="Low complexity" evidence="14">
    <location>
        <begin position="844"/>
        <end position="887"/>
    </location>
</feature>
<keyword evidence="2" id="KW-0597">Phosphoprotein</keyword>
<dbReference type="Gene3D" id="1.10.510.10">
    <property type="entry name" value="Transferase(Phosphotransferase) domain 1"/>
    <property type="match status" value="1"/>
</dbReference>
<keyword evidence="16" id="KW-1185">Reference proteome</keyword>
<feature type="compositionally biased region" description="Gly residues" evidence="14">
    <location>
        <begin position="992"/>
        <end position="1005"/>
    </location>
</feature>
<keyword evidence="6 13" id="KW-0067">ATP-binding</keyword>
<reference evidence="17" key="1">
    <citation type="submission" date="2025-08" db="UniProtKB">
        <authorList>
            <consortium name="RefSeq"/>
        </authorList>
    </citation>
    <scope>IDENTIFICATION</scope>
    <source>
        <tissue evidence="17">Adult</tissue>
    </source>
</reference>
<evidence type="ECO:0000256" key="1">
    <source>
        <dbReference type="ARBA" id="ARBA00022527"/>
    </source>
</evidence>
<evidence type="ECO:0000256" key="14">
    <source>
        <dbReference type="SAM" id="MobiDB-lite"/>
    </source>
</evidence>
<feature type="compositionally biased region" description="Polar residues" evidence="14">
    <location>
        <begin position="50"/>
        <end position="59"/>
    </location>
</feature>
<evidence type="ECO:0000313" key="17">
    <source>
        <dbReference type="RefSeq" id="XP_049311065.1"/>
    </source>
</evidence>
<dbReference type="PANTHER" id="PTHR47238:SF2">
    <property type="entry name" value="DUAL SPECIFICITY MITOGEN-ACTIVATED PROTEIN KINASE KINASE HEMIPTEROUS"/>
    <property type="match status" value="1"/>
</dbReference>
<dbReference type="Gene3D" id="3.30.200.20">
    <property type="entry name" value="Phosphorylase Kinase, domain 1"/>
    <property type="match status" value="1"/>
</dbReference>
<protein>
    <recommendedName>
        <fullName evidence="9">mitogen-activated protein kinase kinase</fullName>
        <ecNumber evidence="9">2.7.12.2</ecNumber>
    </recommendedName>
</protein>
<evidence type="ECO:0000256" key="10">
    <source>
        <dbReference type="ARBA" id="ARBA00049014"/>
    </source>
</evidence>
<dbReference type="InterPro" id="IPR000719">
    <property type="entry name" value="Prot_kinase_dom"/>
</dbReference>
<evidence type="ECO:0000256" key="8">
    <source>
        <dbReference type="ARBA" id="ARBA00038035"/>
    </source>
</evidence>
<evidence type="ECO:0000256" key="2">
    <source>
        <dbReference type="ARBA" id="ARBA00022553"/>
    </source>
</evidence>
<dbReference type="EC" id="2.7.12.2" evidence="9"/>
<dbReference type="InterPro" id="IPR052468">
    <property type="entry name" value="Dual_spec_MAPK_kinase"/>
</dbReference>
<feature type="compositionally biased region" description="Polar residues" evidence="14">
    <location>
        <begin position="1080"/>
        <end position="1089"/>
    </location>
</feature>
<dbReference type="InterPro" id="IPR011009">
    <property type="entry name" value="Kinase-like_dom_sf"/>
</dbReference>
<feature type="compositionally biased region" description="Low complexity" evidence="14">
    <location>
        <begin position="895"/>
        <end position="920"/>
    </location>
</feature>
<evidence type="ECO:0000256" key="3">
    <source>
        <dbReference type="ARBA" id="ARBA00022679"/>
    </source>
</evidence>
<keyword evidence="7" id="KW-0829">Tyrosine-protein kinase</keyword>
<feature type="compositionally biased region" description="Low complexity" evidence="14">
    <location>
        <begin position="1122"/>
        <end position="1131"/>
    </location>
</feature>
<feature type="compositionally biased region" description="Basic and acidic residues" evidence="14">
    <location>
        <begin position="818"/>
        <end position="830"/>
    </location>
</feature>
<organism evidence="16 17">
    <name type="scientific">Bactrocera dorsalis</name>
    <name type="common">Oriental fruit fly</name>
    <name type="synonym">Dacus dorsalis</name>
    <dbReference type="NCBI Taxonomy" id="27457"/>
    <lineage>
        <taxon>Eukaryota</taxon>
        <taxon>Metazoa</taxon>
        <taxon>Ecdysozoa</taxon>
        <taxon>Arthropoda</taxon>
        <taxon>Hexapoda</taxon>
        <taxon>Insecta</taxon>
        <taxon>Pterygota</taxon>
        <taxon>Neoptera</taxon>
        <taxon>Endopterygota</taxon>
        <taxon>Diptera</taxon>
        <taxon>Brachycera</taxon>
        <taxon>Muscomorpha</taxon>
        <taxon>Tephritoidea</taxon>
        <taxon>Tephritidae</taxon>
        <taxon>Bactrocera</taxon>
        <taxon>Bactrocera</taxon>
    </lineage>
</organism>
<dbReference type="InterPro" id="IPR008271">
    <property type="entry name" value="Ser/Thr_kinase_AS"/>
</dbReference>
<comment type="catalytic activity">
    <reaction evidence="11">
        <text>L-threonyl-[protein] + ATP = O-phospho-L-threonyl-[protein] + ADP + H(+)</text>
        <dbReference type="Rhea" id="RHEA:46608"/>
        <dbReference type="Rhea" id="RHEA-COMP:11060"/>
        <dbReference type="Rhea" id="RHEA-COMP:11605"/>
        <dbReference type="ChEBI" id="CHEBI:15378"/>
        <dbReference type="ChEBI" id="CHEBI:30013"/>
        <dbReference type="ChEBI" id="CHEBI:30616"/>
        <dbReference type="ChEBI" id="CHEBI:61977"/>
        <dbReference type="ChEBI" id="CHEBI:456216"/>
        <dbReference type="EC" id="2.7.12.2"/>
    </reaction>
</comment>
<evidence type="ECO:0000256" key="11">
    <source>
        <dbReference type="ARBA" id="ARBA00049299"/>
    </source>
</evidence>
<keyword evidence="5 17" id="KW-0418">Kinase</keyword>
<feature type="region of interest" description="Disordered" evidence="14">
    <location>
        <begin position="1080"/>
        <end position="1148"/>
    </location>
</feature>
<evidence type="ECO:0000256" key="9">
    <source>
        <dbReference type="ARBA" id="ARBA00038999"/>
    </source>
</evidence>
<feature type="compositionally biased region" description="Low complexity" evidence="14">
    <location>
        <begin position="619"/>
        <end position="634"/>
    </location>
</feature>
<dbReference type="GeneID" id="105232152"/>
<dbReference type="SMART" id="SM00220">
    <property type="entry name" value="S_TKc"/>
    <property type="match status" value="1"/>
</dbReference>
<dbReference type="PROSITE" id="PS50011">
    <property type="entry name" value="PROTEIN_KINASE_DOM"/>
    <property type="match status" value="1"/>
</dbReference>
<keyword evidence="4 13" id="KW-0547">Nucleotide-binding</keyword>
<dbReference type="CDD" id="cd06618">
    <property type="entry name" value="PKc_MKK7"/>
    <property type="match status" value="1"/>
</dbReference>